<accession>A0AAE0FW18</accession>
<name>A0AAE0FW18_9CHLO</name>
<comment type="caution">
    <text evidence="1">The sequence shown here is derived from an EMBL/GenBank/DDBJ whole genome shotgun (WGS) entry which is preliminary data.</text>
</comment>
<dbReference type="EMBL" id="LGRX02012691">
    <property type="protein sequence ID" value="KAK3266979.1"/>
    <property type="molecule type" value="Genomic_DNA"/>
</dbReference>
<proteinExistence type="predicted"/>
<protein>
    <submittedName>
        <fullName evidence="1">Uncharacterized protein</fullName>
    </submittedName>
</protein>
<organism evidence="1 2">
    <name type="scientific">Cymbomonas tetramitiformis</name>
    <dbReference type="NCBI Taxonomy" id="36881"/>
    <lineage>
        <taxon>Eukaryota</taxon>
        <taxon>Viridiplantae</taxon>
        <taxon>Chlorophyta</taxon>
        <taxon>Pyramimonadophyceae</taxon>
        <taxon>Pyramimonadales</taxon>
        <taxon>Pyramimonadaceae</taxon>
        <taxon>Cymbomonas</taxon>
    </lineage>
</organism>
<evidence type="ECO:0000313" key="1">
    <source>
        <dbReference type="EMBL" id="KAK3266979.1"/>
    </source>
</evidence>
<evidence type="ECO:0000313" key="2">
    <source>
        <dbReference type="Proteomes" id="UP001190700"/>
    </source>
</evidence>
<sequence length="297" mass="33785">MEAIVKRKCGHDLDITQKRCQDCNRLSKLASRKRARLSRDNLGCSDSLRAWIQEFVPAYPVSESVAESLYEKVQTARFDIEAKTVRDPVPVEQVHRLVESFNKVNLINKKKVNCKTIVDPFAGGSGVLAQVQSFLKTSLEPCDFKEFEFLAVDLPNVKKSIKLDVRLDIFDAKENGRVPVANYICEPPCTGAELVAFMFFAERCRDFCAFLLPATWINPRDELQRAWWGKKCLDQKAYRLKVSAGKQWMVVLNSKHKGDNIFAKAKGVQRAGSEKEVHVYARHMEQERANENASENA</sequence>
<reference evidence="1 2" key="1">
    <citation type="journal article" date="2015" name="Genome Biol. Evol.">
        <title>Comparative Genomics of a Bacterivorous Green Alga Reveals Evolutionary Causalities and Consequences of Phago-Mixotrophic Mode of Nutrition.</title>
        <authorList>
            <person name="Burns J.A."/>
            <person name="Paasch A."/>
            <person name="Narechania A."/>
            <person name="Kim E."/>
        </authorList>
    </citation>
    <scope>NUCLEOTIDE SEQUENCE [LARGE SCALE GENOMIC DNA]</scope>
    <source>
        <strain evidence="1 2">PLY_AMNH</strain>
    </source>
</reference>
<gene>
    <name evidence="1" type="ORF">CYMTET_24434</name>
</gene>
<dbReference type="AlphaFoldDB" id="A0AAE0FW18"/>
<dbReference type="Proteomes" id="UP001190700">
    <property type="component" value="Unassembled WGS sequence"/>
</dbReference>
<keyword evidence="2" id="KW-1185">Reference proteome</keyword>